<dbReference type="Proteomes" id="UP001205890">
    <property type="component" value="Unassembled WGS sequence"/>
</dbReference>
<evidence type="ECO:0000313" key="3">
    <source>
        <dbReference type="Proteomes" id="UP001205890"/>
    </source>
</evidence>
<protein>
    <recommendedName>
        <fullName evidence="4">Neuromedin U</fullName>
    </recommendedName>
</protein>
<keyword evidence="1" id="KW-0732">Signal</keyword>
<name>A0ABT1LJ74_9HYPH</name>
<evidence type="ECO:0000256" key="1">
    <source>
        <dbReference type="SAM" id="SignalP"/>
    </source>
</evidence>
<gene>
    <name evidence="2" type="ORF">NK718_19800</name>
</gene>
<dbReference type="RefSeq" id="WP_254745920.1">
    <property type="nucleotide sequence ID" value="NZ_JANCLU010000027.1"/>
</dbReference>
<reference evidence="2 3" key="1">
    <citation type="submission" date="2022-07" db="EMBL/GenBank/DDBJ databases">
        <authorList>
            <person name="Li W.-J."/>
            <person name="Deng Q.-Q."/>
        </authorList>
    </citation>
    <scope>NUCLEOTIDE SEQUENCE [LARGE SCALE GENOMIC DNA]</scope>
    <source>
        <strain evidence="2 3">SYSU M60028</strain>
    </source>
</reference>
<dbReference type="EMBL" id="JANCLU010000027">
    <property type="protein sequence ID" value="MCP8940775.1"/>
    <property type="molecule type" value="Genomic_DNA"/>
</dbReference>
<evidence type="ECO:0008006" key="4">
    <source>
        <dbReference type="Google" id="ProtNLM"/>
    </source>
</evidence>
<keyword evidence="3" id="KW-1185">Reference proteome</keyword>
<evidence type="ECO:0000313" key="2">
    <source>
        <dbReference type="EMBL" id="MCP8940775.1"/>
    </source>
</evidence>
<sequence>MNRFGAAVAGAALVLGVSAGVAAAQATAEKPKPKARKPAIATAVVAPKAEAPTTEAGGGDINRLRHAAQNPVADLISVPLQNNTNFGYGPYRRPQNVLDFQPVIPFKITPEWNVITRWVTPIVDQPRLSPTENADFGLGNVQPSIFLSPAQPGKIIWGAGPVFWLPTATGRTLGVNKWGAGPTAVALTIEGPWVAGVLVNNIWAGTHNQRVNQMLLQPFVNYNLPDGWYLTSSPIVTADWLADSGDRWKVPIGGGFGRLFKIDRLPVNAQIQAFYNVVRPDYGATWTLRFQVQALFPAI</sequence>
<feature type="signal peptide" evidence="1">
    <location>
        <begin position="1"/>
        <end position="23"/>
    </location>
</feature>
<feature type="chain" id="PRO_5046153114" description="Neuromedin U" evidence="1">
    <location>
        <begin position="24"/>
        <end position="299"/>
    </location>
</feature>
<organism evidence="2 3">
    <name type="scientific">Alsobacter ponti</name>
    <dbReference type="NCBI Taxonomy" id="2962936"/>
    <lineage>
        <taxon>Bacteria</taxon>
        <taxon>Pseudomonadati</taxon>
        <taxon>Pseudomonadota</taxon>
        <taxon>Alphaproteobacteria</taxon>
        <taxon>Hyphomicrobiales</taxon>
        <taxon>Alsobacteraceae</taxon>
        <taxon>Alsobacter</taxon>
    </lineage>
</organism>
<comment type="caution">
    <text evidence="2">The sequence shown here is derived from an EMBL/GenBank/DDBJ whole genome shotgun (WGS) entry which is preliminary data.</text>
</comment>
<accession>A0ABT1LJ74</accession>
<proteinExistence type="predicted"/>